<evidence type="ECO:0000259" key="8">
    <source>
        <dbReference type="PROSITE" id="PS51233"/>
    </source>
</evidence>
<protein>
    <submittedName>
        <fullName evidence="9">Mucin-2-like</fullName>
    </submittedName>
</protein>
<dbReference type="CDD" id="cd19941">
    <property type="entry name" value="TIL"/>
    <property type="match status" value="1"/>
</dbReference>
<dbReference type="PROSITE" id="PS01185">
    <property type="entry name" value="CTCK_1"/>
    <property type="match status" value="1"/>
</dbReference>
<evidence type="ECO:0000256" key="5">
    <source>
        <dbReference type="SAM" id="MobiDB-lite"/>
    </source>
</evidence>
<gene>
    <name evidence="9" type="primary">LOC107559975</name>
</gene>
<feature type="compositionally biased region" description="Low complexity" evidence="5">
    <location>
        <begin position="37"/>
        <end position="131"/>
    </location>
</feature>
<dbReference type="InterPro" id="IPR036084">
    <property type="entry name" value="Ser_inhib-like_sf"/>
</dbReference>
<dbReference type="SMART" id="SM00832">
    <property type="entry name" value="C8"/>
    <property type="match status" value="1"/>
</dbReference>
<evidence type="ECO:0000313" key="9">
    <source>
        <dbReference type="Ensembl" id="ENSSGRP00000051547.1"/>
    </source>
</evidence>
<organism evidence="9 10">
    <name type="scientific">Sinocyclocheilus grahami</name>
    <name type="common">Dianchi golden-line fish</name>
    <name type="synonym">Barbus grahami</name>
    <dbReference type="NCBI Taxonomy" id="75366"/>
    <lineage>
        <taxon>Eukaryota</taxon>
        <taxon>Metazoa</taxon>
        <taxon>Chordata</taxon>
        <taxon>Craniata</taxon>
        <taxon>Vertebrata</taxon>
        <taxon>Euteleostomi</taxon>
        <taxon>Actinopterygii</taxon>
        <taxon>Neopterygii</taxon>
        <taxon>Teleostei</taxon>
        <taxon>Ostariophysi</taxon>
        <taxon>Cypriniformes</taxon>
        <taxon>Cyprinidae</taxon>
        <taxon>Cyprininae</taxon>
        <taxon>Sinocyclocheilus</taxon>
    </lineage>
</organism>
<dbReference type="InterPro" id="IPR001007">
    <property type="entry name" value="VWF_dom"/>
</dbReference>
<evidence type="ECO:0000256" key="1">
    <source>
        <dbReference type="ARBA" id="ARBA00022737"/>
    </source>
</evidence>
<reference evidence="9" key="1">
    <citation type="submission" date="2025-08" db="UniProtKB">
        <authorList>
            <consortium name="Ensembl"/>
        </authorList>
    </citation>
    <scope>IDENTIFICATION</scope>
</reference>
<keyword evidence="3" id="KW-0325">Glycoprotein</keyword>
<dbReference type="SMART" id="SM00041">
    <property type="entry name" value="CT"/>
    <property type="match status" value="1"/>
</dbReference>
<sequence>MCNYIYLFIYAGCYPKCPKDTPIFDEENQICVETCISPSSTTTPEPTTSSTPTPTTTTMSTTTTPEPTTSSTPTPTTTTMSTTTTPEPTTSSTPTPTTTTMSTTTTPEPTTSSTPTPTTTTMSTTKTPEPTTSFTSTSTCICICWWSDWFNEYHPGFNGTFYLCGCYMARCRNDCIVEVFPLECPPLQNITCENGKDPVLVYDEYHCCQYYACDCVCEGWGDPHYRTFDGHFYSYQGNCTYVLMEEISPRFNLKIDIESVYCDPVELVSCPRSIIVSYNNLVITLINHNLMGGADLEAFENNKKIPLPYARNGVRVVSSGLNLILTIPLRDANITFGATGFEVSLSYHFFGNNTQGHCGTCNNNQADDCMIPGGILVDDCAVMADYWPASEICTPTAKTTSKPCPVNPDCDLLKSDLFKECHSHQSPENFFLACEYDSCHMSNPAVVCTSLQAYARSCSQLGICIHWRNYTNLCNIECPADKVFNPCGPAEPPTCADIPGENTIKVPTEGCFCPEGSLLFNKESGACVNKCGCLDASGTPREFDEVFVYNCEECICDKASKSVKCPNSKKCPDVNPVSCTEPGFVLVNATDPSDPCCSKQVCNCDVNMCPPMDTKCAVGYAPVLEVPDGKCCPVIKCEPKKVCVHKNVEYEPGTNVHIVDCQECSCTWDMDPKTQFFQIKCELVQCNKKCDPGYEYDDTNFDDCCGKCVQTHCNVNVNGVDHTLKVKSNVNVKFIINVKNGCQVQTVLDYINHNDCQSEKRMDLTFCGGDCASFSRYTEPGLSSCTCCLVTHASNRTVNLSCINGDVVAYSYIHVEECACSRTNCHKAGVGHTLIEDSQRKRSLGLP</sequence>
<dbReference type="PANTHER" id="PTHR11339:SF406">
    <property type="entry name" value="MUCIN-5AC-LIKE"/>
    <property type="match status" value="1"/>
</dbReference>
<feature type="domain" description="CTCK" evidence="6">
    <location>
        <begin position="742"/>
        <end position="826"/>
    </location>
</feature>
<keyword evidence="1" id="KW-0677">Repeat</keyword>
<evidence type="ECO:0000256" key="3">
    <source>
        <dbReference type="ARBA" id="ARBA00023180"/>
    </source>
</evidence>
<name>A0A672NJZ7_SINGR</name>
<reference evidence="9" key="2">
    <citation type="submission" date="2025-09" db="UniProtKB">
        <authorList>
            <consortium name="Ensembl"/>
        </authorList>
    </citation>
    <scope>IDENTIFICATION</scope>
</reference>
<feature type="domain" description="VWFC" evidence="7">
    <location>
        <begin position="533"/>
        <end position="603"/>
    </location>
</feature>
<dbReference type="PROSITE" id="PS51233">
    <property type="entry name" value="VWFD"/>
    <property type="match status" value="1"/>
</dbReference>
<dbReference type="Ensembl" id="ENSSGRT00000055074.1">
    <property type="protein sequence ID" value="ENSSGRP00000051547.1"/>
    <property type="gene ID" value="ENSSGRG00000027159.1"/>
</dbReference>
<evidence type="ECO:0000256" key="4">
    <source>
        <dbReference type="PROSITE-ProRule" id="PRU00039"/>
    </source>
</evidence>
<dbReference type="PROSITE" id="PS01225">
    <property type="entry name" value="CTCK_2"/>
    <property type="match status" value="1"/>
</dbReference>
<dbReference type="PANTHER" id="PTHR11339">
    <property type="entry name" value="EXTRACELLULAR MATRIX GLYCOPROTEIN RELATED"/>
    <property type="match status" value="1"/>
</dbReference>
<comment type="caution">
    <text evidence="4">Lacks conserved residue(s) required for the propagation of feature annotation.</text>
</comment>
<accession>A0A672NJZ7</accession>
<dbReference type="InterPro" id="IPR001846">
    <property type="entry name" value="VWF_type-D"/>
</dbReference>
<dbReference type="Pfam" id="PF08742">
    <property type="entry name" value="C8"/>
    <property type="match status" value="1"/>
</dbReference>
<proteinExistence type="predicted"/>
<dbReference type="SUPFAM" id="SSF57567">
    <property type="entry name" value="Serine protease inhibitors"/>
    <property type="match status" value="1"/>
</dbReference>
<evidence type="ECO:0000259" key="6">
    <source>
        <dbReference type="PROSITE" id="PS01225"/>
    </source>
</evidence>
<dbReference type="AlphaFoldDB" id="A0A672NJZ7"/>
<keyword evidence="2" id="KW-1015">Disulfide bond</keyword>
<dbReference type="PROSITE" id="PS50184">
    <property type="entry name" value="VWFC_2"/>
    <property type="match status" value="1"/>
</dbReference>
<dbReference type="Pfam" id="PF00094">
    <property type="entry name" value="VWD"/>
    <property type="match status" value="1"/>
</dbReference>
<keyword evidence="10" id="KW-1185">Reference proteome</keyword>
<dbReference type="InterPro" id="IPR014853">
    <property type="entry name" value="VWF/SSPO/ZAN-like_Cys-rich_dom"/>
</dbReference>
<feature type="domain" description="VWFD" evidence="8">
    <location>
        <begin position="215"/>
        <end position="394"/>
    </location>
</feature>
<dbReference type="Gene3D" id="2.10.25.10">
    <property type="entry name" value="Laminin"/>
    <property type="match status" value="1"/>
</dbReference>
<dbReference type="SMART" id="SM00216">
    <property type="entry name" value="VWD"/>
    <property type="match status" value="1"/>
</dbReference>
<evidence type="ECO:0000256" key="2">
    <source>
        <dbReference type="ARBA" id="ARBA00023157"/>
    </source>
</evidence>
<dbReference type="InterPro" id="IPR050780">
    <property type="entry name" value="Mucin_vWF_Thrombospondin_sf"/>
</dbReference>
<evidence type="ECO:0000313" key="10">
    <source>
        <dbReference type="Proteomes" id="UP000472262"/>
    </source>
</evidence>
<feature type="region of interest" description="Disordered" evidence="5">
    <location>
        <begin position="36"/>
        <end position="131"/>
    </location>
</feature>
<dbReference type="Proteomes" id="UP000472262">
    <property type="component" value="Unassembled WGS sequence"/>
</dbReference>
<dbReference type="InterPro" id="IPR006207">
    <property type="entry name" value="Cys_knot_C"/>
</dbReference>
<evidence type="ECO:0000259" key="7">
    <source>
        <dbReference type="PROSITE" id="PS50184"/>
    </source>
</evidence>